<dbReference type="PROSITE" id="PS50082">
    <property type="entry name" value="WD_REPEATS_2"/>
    <property type="match status" value="1"/>
</dbReference>
<feature type="repeat" description="WD" evidence="1">
    <location>
        <begin position="11"/>
        <end position="52"/>
    </location>
</feature>
<dbReference type="SUPFAM" id="SSF50978">
    <property type="entry name" value="WD40 repeat-like"/>
    <property type="match status" value="1"/>
</dbReference>
<organism evidence="2 3">
    <name type="scientific">Cylindrobasidium torrendii FP15055 ss-10</name>
    <dbReference type="NCBI Taxonomy" id="1314674"/>
    <lineage>
        <taxon>Eukaryota</taxon>
        <taxon>Fungi</taxon>
        <taxon>Dikarya</taxon>
        <taxon>Basidiomycota</taxon>
        <taxon>Agaricomycotina</taxon>
        <taxon>Agaricomycetes</taxon>
        <taxon>Agaricomycetidae</taxon>
        <taxon>Agaricales</taxon>
        <taxon>Marasmiineae</taxon>
        <taxon>Physalacriaceae</taxon>
        <taxon>Cylindrobasidium</taxon>
    </lineage>
</organism>
<keyword evidence="3" id="KW-1185">Reference proteome</keyword>
<name>A0A0D7AW90_9AGAR</name>
<reference evidence="2 3" key="1">
    <citation type="journal article" date="2015" name="Fungal Genet. Biol.">
        <title>Evolution of novel wood decay mechanisms in Agaricales revealed by the genome sequences of Fistulina hepatica and Cylindrobasidium torrendii.</title>
        <authorList>
            <person name="Floudas D."/>
            <person name="Held B.W."/>
            <person name="Riley R."/>
            <person name="Nagy L.G."/>
            <person name="Koehler G."/>
            <person name="Ransdell A.S."/>
            <person name="Younus H."/>
            <person name="Chow J."/>
            <person name="Chiniquy J."/>
            <person name="Lipzen A."/>
            <person name="Tritt A."/>
            <person name="Sun H."/>
            <person name="Haridas S."/>
            <person name="LaButti K."/>
            <person name="Ohm R.A."/>
            <person name="Kues U."/>
            <person name="Blanchette R.A."/>
            <person name="Grigoriev I.V."/>
            <person name="Minto R.E."/>
            <person name="Hibbett D.S."/>
        </authorList>
    </citation>
    <scope>NUCLEOTIDE SEQUENCE [LARGE SCALE GENOMIC DNA]</scope>
    <source>
        <strain evidence="2 3">FP15055 ss-10</strain>
    </source>
</reference>
<dbReference type="Proteomes" id="UP000054007">
    <property type="component" value="Unassembled WGS sequence"/>
</dbReference>
<evidence type="ECO:0000256" key="1">
    <source>
        <dbReference type="PROSITE-ProRule" id="PRU00221"/>
    </source>
</evidence>
<keyword evidence="1" id="KW-0853">WD repeat</keyword>
<dbReference type="InterPro" id="IPR015943">
    <property type="entry name" value="WD40/YVTN_repeat-like_dom_sf"/>
</dbReference>
<sequence>MKNPGYRLSRTWQHKDSVHCITISPDGRYLACSSNDYKLSIYDLSIGMLLREYTVTDHAVALTWGETSNQLYVVCLKGEVLLYHGVARSKFVAFIYWLLRLKTITELANLRSIVRDAAYDPVAQRLFVSVA</sequence>
<evidence type="ECO:0000313" key="3">
    <source>
        <dbReference type="Proteomes" id="UP000054007"/>
    </source>
</evidence>
<dbReference type="OrthoDB" id="301502at2759"/>
<dbReference type="Pfam" id="PF00400">
    <property type="entry name" value="WD40"/>
    <property type="match status" value="1"/>
</dbReference>
<accession>A0A0D7AW90</accession>
<dbReference type="SMART" id="SM00320">
    <property type="entry name" value="WD40"/>
    <property type="match status" value="2"/>
</dbReference>
<dbReference type="AlphaFoldDB" id="A0A0D7AW90"/>
<dbReference type="InterPro" id="IPR001680">
    <property type="entry name" value="WD40_rpt"/>
</dbReference>
<protein>
    <submittedName>
        <fullName evidence="2">Uncharacterized protein</fullName>
    </submittedName>
</protein>
<dbReference type="EMBL" id="KN880807">
    <property type="protein sequence ID" value="KIY62240.1"/>
    <property type="molecule type" value="Genomic_DNA"/>
</dbReference>
<evidence type="ECO:0000313" key="2">
    <source>
        <dbReference type="EMBL" id="KIY62240.1"/>
    </source>
</evidence>
<proteinExistence type="predicted"/>
<dbReference type="InterPro" id="IPR036322">
    <property type="entry name" value="WD40_repeat_dom_sf"/>
</dbReference>
<dbReference type="Gene3D" id="2.130.10.10">
    <property type="entry name" value="YVTN repeat-like/Quinoprotein amine dehydrogenase"/>
    <property type="match status" value="1"/>
</dbReference>
<gene>
    <name evidence="2" type="ORF">CYLTODRAFT_494776</name>
</gene>